<keyword evidence="2" id="KW-1185">Reference proteome</keyword>
<dbReference type="Pfam" id="PF05611">
    <property type="entry name" value="DUF780"/>
    <property type="match status" value="1"/>
</dbReference>
<accession>A0A1I7YK43</accession>
<dbReference type="Proteomes" id="UP000095287">
    <property type="component" value="Unplaced"/>
</dbReference>
<dbReference type="AlphaFoldDB" id="A0A1I7YK43"/>
<protein>
    <submittedName>
        <fullName evidence="3">PH domain-containing protein</fullName>
    </submittedName>
</protein>
<dbReference type="WBParaSite" id="L893_g17174.t1">
    <property type="protein sequence ID" value="L893_g17174.t1"/>
    <property type="gene ID" value="L893_g17174"/>
</dbReference>
<evidence type="ECO:0000313" key="2">
    <source>
        <dbReference type="Proteomes" id="UP000095287"/>
    </source>
</evidence>
<feature type="compositionally biased region" description="Gly residues" evidence="1">
    <location>
        <begin position="203"/>
        <end position="216"/>
    </location>
</feature>
<feature type="region of interest" description="Disordered" evidence="1">
    <location>
        <begin position="178"/>
        <end position="261"/>
    </location>
</feature>
<dbReference type="PANTHER" id="PTHR35375:SF2">
    <property type="entry name" value="NEMATODE SPECIFIC PEPTIDE FAMILY, GROUP D"/>
    <property type="match status" value="1"/>
</dbReference>
<organism evidence="2 3">
    <name type="scientific">Steinernema glaseri</name>
    <dbReference type="NCBI Taxonomy" id="37863"/>
    <lineage>
        <taxon>Eukaryota</taxon>
        <taxon>Metazoa</taxon>
        <taxon>Ecdysozoa</taxon>
        <taxon>Nematoda</taxon>
        <taxon>Chromadorea</taxon>
        <taxon>Rhabditida</taxon>
        <taxon>Tylenchina</taxon>
        <taxon>Panagrolaimomorpha</taxon>
        <taxon>Strongyloidoidea</taxon>
        <taxon>Steinernematidae</taxon>
        <taxon>Steinernema</taxon>
    </lineage>
</organism>
<dbReference type="PANTHER" id="PTHR35375">
    <property type="entry name" value="NEMATODE SPECIFIC PEPTIDE FAMILY, GROUP D"/>
    <property type="match status" value="1"/>
</dbReference>
<evidence type="ECO:0000256" key="1">
    <source>
        <dbReference type="SAM" id="MobiDB-lite"/>
    </source>
</evidence>
<sequence length="261" mass="29265">MDDSVRDDMLKMCRNSKAFYAGHEWTPMYSKMLKSAVRGQKLENVVLGNMYRSSELRRTLKKFVKQGRWRRLWVMAKMDLKFLEFVVTWWRKREPDQTHRVFSCEVPASFEAAMIYNRCEKDGGASILSHAKASSSEMKIYWKGRMMIIIEFNHNQQNAYRRSFQTVRMLIRDRKRAIDKGPRGLGTDQPATTMGDRSAYMTPGGGSGGSSGGNGGSYAREDYAWGGSSGGSSNGGSSGGSDNAPGVTKPRMDVSCYLGPK</sequence>
<dbReference type="InterPro" id="IPR008498">
    <property type="entry name" value="DUF780_CAE_spp"/>
</dbReference>
<reference evidence="3" key="1">
    <citation type="submission" date="2016-11" db="UniProtKB">
        <authorList>
            <consortium name="WormBaseParasite"/>
        </authorList>
    </citation>
    <scope>IDENTIFICATION</scope>
</reference>
<feature type="compositionally biased region" description="Gly residues" evidence="1">
    <location>
        <begin position="227"/>
        <end position="239"/>
    </location>
</feature>
<proteinExistence type="predicted"/>
<evidence type="ECO:0000313" key="3">
    <source>
        <dbReference type="WBParaSite" id="L893_g17174.t1"/>
    </source>
</evidence>
<name>A0A1I7YK43_9BILA</name>